<feature type="transmembrane region" description="Helical" evidence="1">
    <location>
        <begin position="169"/>
        <end position="189"/>
    </location>
</feature>
<keyword evidence="1" id="KW-0472">Membrane</keyword>
<name>A0A2A4HZL1_9SPHN</name>
<dbReference type="RefSeq" id="WP_096611969.1">
    <property type="nucleotide sequence ID" value="NZ_NWVD01000003.1"/>
</dbReference>
<feature type="transmembrane region" description="Helical" evidence="1">
    <location>
        <begin position="244"/>
        <end position="262"/>
    </location>
</feature>
<gene>
    <name evidence="2" type="ORF">COA17_09510</name>
</gene>
<keyword evidence="3" id="KW-1185">Reference proteome</keyword>
<organism evidence="2 3">
    <name type="scientific">Sphingomonas ginsenosidimutans</name>
    <dbReference type="NCBI Taxonomy" id="862134"/>
    <lineage>
        <taxon>Bacteria</taxon>
        <taxon>Pseudomonadati</taxon>
        <taxon>Pseudomonadota</taxon>
        <taxon>Alphaproteobacteria</taxon>
        <taxon>Sphingomonadales</taxon>
        <taxon>Sphingomonadaceae</taxon>
        <taxon>Sphingomonas</taxon>
    </lineage>
</organism>
<protein>
    <recommendedName>
        <fullName evidence="4">Glycosyltransferase RgtA/B/C/D-like domain-containing protein</fullName>
    </recommendedName>
</protein>
<evidence type="ECO:0000313" key="3">
    <source>
        <dbReference type="Proteomes" id="UP000218784"/>
    </source>
</evidence>
<keyword evidence="1" id="KW-0812">Transmembrane</keyword>
<feature type="transmembrane region" description="Helical" evidence="1">
    <location>
        <begin position="220"/>
        <end position="237"/>
    </location>
</feature>
<reference evidence="2 3" key="1">
    <citation type="submission" date="2017-09" db="EMBL/GenBank/DDBJ databases">
        <title>Sphingomonas ginsenosidimutans KACC 14949, whole genome shotgun sequence.</title>
        <authorList>
            <person name="Feng G."/>
            <person name="Zhu H."/>
        </authorList>
    </citation>
    <scope>NUCLEOTIDE SEQUENCE [LARGE SCALE GENOMIC DNA]</scope>
    <source>
        <strain evidence="2 3">KACC 14949</strain>
    </source>
</reference>
<keyword evidence="1" id="KW-1133">Transmembrane helix</keyword>
<dbReference type="Proteomes" id="UP000218784">
    <property type="component" value="Unassembled WGS sequence"/>
</dbReference>
<evidence type="ECO:0000313" key="2">
    <source>
        <dbReference type="EMBL" id="PCG09118.1"/>
    </source>
</evidence>
<feature type="transmembrane region" description="Helical" evidence="1">
    <location>
        <begin position="282"/>
        <end position="304"/>
    </location>
</feature>
<dbReference type="AlphaFoldDB" id="A0A2A4HZL1"/>
<feature type="transmembrane region" description="Helical" evidence="1">
    <location>
        <begin position="138"/>
        <end position="157"/>
    </location>
</feature>
<evidence type="ECO:0008006" key="4">
    <source>
        <dbReference type="Google" id="ProtNLM"/>
    </source>
</evidence>
<feature type="transmembrane region" description="Helical" evidence="1">
    <location>
        <begin position="24"/>
        <end position="43"/>
    </location>
</feature>
<evidence type="ECO:0000256" key="1">
    <source>
        <dbReference type="SAM" id="Phobius"/>
    </source>
</evidence>
<dbReference type="EMBL" id="NWVD01000003">
    <property type="protein sequence ID" value="PCG09118.1"/>
    <property type="molecule type" value="Genomic_DNA"/>
</dbReference>
<comment type="caution">
    <text evidence="2">The sequence shown here is derived from an EMBL/GenBank/DDBJ whole genome shotgun (WGS) entry which is preliminary data.</text>
</comment>
<feature type="transmembrane region" description="Helical" evidence="1">
    <location>
        <begin position="316"/>
        <end position="336"/>
    </location>
</feature>
<accession>A0A2A4HZL1</accession>
<proteinExistence type="predicted"/>
<sequence length="540" mass="58720">MQGPTTDHSAADWRAPDWLTPRRAWWAGAGVYALLCVLAYVVVRPPTLLYITDYWEHRAIVAEVIRHGLHPLDPIYAEGASSRQFTPWTFLLAYVARWTGWGVDTAMMLGALLVSALFLAGIHAFARAYYAHRWAPAVLLATVTCAWGVPPLIWTGFHPLRSQLHGNYYPAELVFALTFLGWAAVVRLLRARQRGVAAGALALALVALVAIAIVTHPLNALFLLAGATALAVFDPGIAIARRGMVLALLTTGIAVSTLWPWFNPLDLAGPGTVRGQATFNDFPFFYNPLFVIAMLWPAMAALLVLPGQLRAARTRVPALAFLAIFAGYLAGAAADLSVAHRFLDYIALALQMMLTWLILDLIDQRPPAAPLDALSPTSWRVARWIAGLLIAAHLMLGVQQVIQPWALAGPPQPLRPILDEGPRVHAALPPGARVIGWDSAALVMPAFGTTVAAFPRPMPLSPTDAARQADVRRFFDYRLPDCDRRAIAARWGATHAVWLVHEVGPRIQRRLAAWGPVATPVGRWRVVAIPGPCVGASSTR</sequence>
<feature type="transmembrane region" description="Helical" evidence="1">
    <location>
        <begin position="196"/>
        <end position="214"/>
    </location>
</feature>
<feature type="transmembrane region" description="Helical" evidence="1">
    <location>
        <begin position="106"/>
        <end position="126"/>
    </location>
</feature>